<reference evidence="2" key="1">
    <citation type="submission" date="2018-01" db="EMBL/GenBank/DDBJ databases">
        <title>Complete genome of Tamlana sp. UJ94.</title>
        <authorList>
            <person name="Jung J."/>
            <person name="Chung D."/>
            <person name="Bae S.S."/>
            <person name="Baek K."/>
        </authorList>
    </citation>
    <scope>NUCLEOTIDE SEQUENCE [LARGE SCALE GENOMIC DNA]</scope>
    <source>
        <strain evidence="2">UJ94</strain>
    </source>
</reference>
<evidence type="ECO:0000313" key="1">
    <source>
        <dbReference type="EMBL" id="AUS04505.1"/>
    </source>
</evidence>
<proteinExistence type="predicted"/>
<dbReference type="KEGG" id="taj:C1A40_03010"/>
<protein>
    <submittedName>
        <fullName evidence="1">Uncharacterized protein</fullName>
    </submittedName>
</protein>
<gene>
    <name evidence="1" type="ORF">C1A40_03010</name>
</gene>
<name>A0A2I7SF49_9FLAO</name>
<keyword evidence="2" id="KW-1185">Reference proteome</keyword>
<dbReference type="EMBL" id="CP025938">
    <property type="protein sequence ID" value="AUS04505.1"/>
    <property type="molecule type" value="Genomic_DNA"/>
</dbReference>
<dbReference type="Proteomes" id="UP000236592">
    <property type="component" value="Chromosome"/>
</dbReference>
<sequence>MVYVNNNGKLCIEFNNNAGTPQEQYHELRAAILDLAKNYDQDTGQDTSPVWYALSFLEQLEPTLEQAQHFLKPLE</sequence>
<organism evidence="1 2">
    <name type="scientific">Pseudotamlana carrageenivorans</name>
    <dbReference type="NCBI Taxonomy" id="2069432"/>
    <lineage>
        <taxon>Bacteria</taxon>
        <taxon>Pseudomonadati</taxon>
        <taxon>Bacteroidota</taxon>
        <taxon>Flavobacteriia</taxon>
        <taxon>Flavobacteriales</taxon>
        <taxon>Flavobacteriaceae</taxon>
        <taxon>Pseudotamlana</taxon>
    </lineage>
</organism>
<accession>A0A2I7SF49</accession>
<evidence type="ECO:0000313" key="2">
    <source>
        <dbReference type="Proteomes" id="UP000236592"/>
    </source>
</evidence>
<dbReference type="AlphaFoldDB" id="A0A2I7SF49"/>